<feature type="compositionally biased region" description="Polar residues" evidence="1">
    <location>
        <begin position="109"/>
        <end position="137"/>
    </location>
</feature>
<dbReference type="PANTHER" id="PTHR46704:SF9">
    <property type="entry name" value="BHLH DOMAIN-CONTAINING PROTEIN"/>
    <property type="match status" value="1"/>
</dbReference>
<feature type="region of interest" description="Disordered" evidence="1">
    <location>
        <begin position="573"/>
        <end position="595"/>
    </location>
</feature>
<dbReference type="AlphaFoldDB" id="A0A2G8LED7"/>
<gene>
    <name evidence="2" type="ORF">BSL78_04455</name>
</gene>
<keyword evidence="3" id="KW-1185">Reference proteome</keyword>
<feature type="region of interest" description="Disordered" evidence="1">
    <location>
        <begin position="98"/>
        <end position="137"/>
    </location>
</feature>
<evidence type="ECO:0000256" key="1">
    <source>
        <dbReference type="SAM" id="MobiDB-lite"/>
    </source>
</evidence>
<reference evidence="2 3" key="1">
    <citation type="journal article" date="2017" name="PLoS Biol.">
        <title>The sea cucumber genome provides insights into morphological evolution and visceral regeneration.</title>
        <authorList>
            <person name="Zhang X."/>
            <person name="Sun L."/>
            <person name="Yuan J."/>
            <person name="Sun Y."/>
            <person name="Gao Y."/>
            <person name="Zhang L."/>
            <person name="Li S."/>
            <person name="Dai H."/>
            <person name="Hamel J.F."/>
            <person name="Liu C."/>
            <person name="Yu Y."/>
            <person name="Liu S."/>
            <person name="Lin W."/>
            <person name="Guo K."/>
            <person name="Jin S."/>
            <person name="Xu P."/>
            <person name="Storey K.B."/>
            <person name="Huan P."/>
            <person name="Zhang T."/>
            <person name="Zhou Y."/>
            <person name="Zhang J."/>
            <person name="Lin C."/>
            <person name="Li X."/>
            <person name="Xing L."/>
            <person name="Huo D."/>
            <person name="Sun M."/>
            <person name="Wang L."/>
            <person name="Mercier A."/>
            <person name="Li F."/>
            <person name="Yang H."/>
            <person name="Xiang J."/>
        </authorList>
    </citation>
    <scope>NUCLEOTIDE SEQUENCE [LARGE SCALE GENOMIC DNA]</scope>
    <source>
        <strain evidence="2">Shaxun</strain>
        <tissue evidence="2">Muscle</tissue>
    </source>
</reference>
<feature type="compositionally biased region" description="Basic residues" evidence="1">
    <location>
        <begin position="584"/>
        <end position="593"/>
    </location>
</feature>
<protein>
    <submittedName>
        <fullName evidence="2">Uncharacterized protein</fullName>
    </submittedName>
</protein>
<feature type="region of interest" description="Disordered" evidence="1">
    <location>
        <begin position="336"/>
        <end position="383"/>
    </location>
</feature>
<dbReference type="OrthoDB" id="8960604at2759"/>
<organism evidence="2 3">
    <name type="scientific">Stichopus japonicus</name>
    <name type="common">Sea cucumber</name>
    <dbReference type="NCBI Taxonomy" id="307972"/>
    <lineage>
        <taxon>Eukaryota</taxon>
        <taxon>Metazoa</taxon>
        <taxon>Echinodermata</taxon>
        <taxon>Eleutherozoa</taxon>
        <taxon>Echinozoa</taxon>
        <taxon>Holothuroidea</taxon>
        <taxon>Aspidochirotacea</taxon>
        <taxon>Aspidochirotida</taxon>
        <taxon>Stichopodidae</taxon>
        <taxon>Apostichopus</taxon>
    </lineage>
</organism>
<dbReference type="EMBL" id="MRZV01000107">
    <property type="protein sequence ID" value="PIK58612.1"/>
    <property type="molecule type" value="Genomic_DNA"/>
</dbReference>
<proteinExistence type="predicted"/>
<feature type="region of interest" description="Disordered" evidence="1">
    <location>
        <begin position="963"/>
        <end position="991"/>
    </location>
</feature>
<dbReference type="Proteomes" id="UP000230750">
    <property type="component" value="Unassembled WGS sequence"/>
</dbReference>
<evidence type="ECO:0000313" key="2">
    <source>
        <dbReference type="EMBL" id="PIK58612.1"/>
    </source>
</evidence>
<sequence>MDCNAGKSLNSSRNRCFAHCADVLEDIKPFTTARWTTFLKSVDIWKDLVGNQADIATAFLREHRSTCVLSLPIPEFGGCHNTCYRYFTDSSKQKRGKISKEKQLLAAKSSHTSELEPSTSSIDTGDEATNPQQAPRVLRSSSALAGVTKEPSVPSHILPKICIFCCRYEKSYTDAQRRKRKEQLMLCEQPDGGKVAAAAKDKKDDRILLQIRDRDCVAIELRYHRSCYRSYTGYQTRKYVEPKEQLYATAFDAFCKYYIEHKILREKQIYRMTSLRRYFGKAVKDVEMKDVSNYRTYSLKQRLKRRFPQLCFLQPKKRCSSEMVYVETLSAEDLVPEAVGSEADDTDTTTDTDNTDAEEEQEPPRKRPKGIPNSGQSKPQMSSLRDCYSTALDLKEEIMQAMKKTNLPWPPTSDDLTLDAARKIVPTKLYNFIAWIVGVSDEPTDEQKVKIQDAEDRRILAIGQDIIYLATKGRKMMPKHASLSMAIRHLSGSAQLIGLLNGFGHSVSHTNVLEHDTALGQQEIDRGNVLPSSLNKSIYTTLVWDNNDFGECTLSGKGTTHNTNGIAVQHVKLDSTSSGSQSRQHIRKSRKRSLPAPASEMVRFGGLKKSSPQAFDDSVQLEVEHYNVVLHPYREKEDAFYVSKFSEARLLPSWTGFNQLLSSNIPPKATIAYLPVVDANPTDLNTVNTVLHRSLEIADQLELPSIVVVVDQAIYCKAQTIRWQTPIFQERIVIRLGAFHTTMTALACIGKRFQDAGFQDVLIEAGVVATGSVTGVMNGHNYNRSVRCHKLMAEALHRLRWQSFLSTLEEQKRQQFKKVVSSLQASYPREFDTQLEGSAYKAMMARYGDFIKEGKNNATFAFWCSYLEMIGNILLFIRATREGDWKLHLATVRVLLPWMFAYDRTNYSRYLPVYWLEMNKLPITNPFIHDELVKGHFAVQRQDTHGFAGVACDMTIEQTANRDSKTRGVLKASQTTKVPPIDGSEATMKEH</sequence>
<feature type="compositionally biased region" description="Polar residues" evidence="1">
    <location>
        <begin position="373"/>
        <end position="383"/>
    </location>
</feature>
<name>A0A2G8LED7_STIJA</name>
<comment type="caution">
    <text evidence="2">The sequence shown here is derived from an EMBL/GenBank/DDBJ whole genome shotgun (WGS) entry which is preliminary data.</text>
</comment>
<dbReference type="PANTHER" id="PTHR46704">
    <property type="entry name" value="CXC DOMAIN-CONTAINING PROTEIN-RELATED"/>
    <property type="match status" value="1"/>
</dbReference>
<evidence type="ECO:0000313" key="3">
    <source>
        <dbReference type="Proteomes" id="UP000230750"/>
    </source>
</evidence>
<accession>A0A2G8LED7</accession>
<feature type="compositionally biased region" description="Polar residues" evidence="1">
    <location>
        <begin position="574"/>
        <end position="583"/>
    </location>
</feature>
<feature type="compositionally biased region" description="Acidic residues" evidence="1">
    <location>
        <begin position="342"/>
        <end position="361"/>
    </location>
</feature>